<dbReference type="EMBL" id="LAQJ01000122">
    <property type="protein sequence ID" value="KKO20143.1"/>
    <property type="molecule type" value="Genomic_DNA"/>
</dbReference>
<dbReference type="InterPro" id="IPR025354">
    <property type="entry name" value="DUF4258"/>
</dbReference>
<evidence type="ECO:0008006" key="3">
    <source>
        <dbReference type="Google" id="ProtNLM"/>
    </source>
</evidence>
<sequence length="94" mass="10628">MSRQVIDKIRNAIRSGNYDLTYHAVEEMAEDKLVIYDVESTILSGKVIRKEKDDPRGIKFIINGVGTDQSTPIEVVGRLKETGTFLIITVYKIN</sequence>
<dbReference type="AlphaFoldDB" id="A0A0M2UVR5"/>
<proteinExistence type="predicted"/>
<protein>
    <recommendedName>
        <fullName evidence="3">DUF4258 domain-containing protein</fullName>
    </recommendedName>
</protein>
<gene>
    <name evidence="1" type="ORF">BROFUL_01102</name>
</gene>
<dbReference type="Proteomes" id="UP000034954">
    <property type="component" value="Unassembled WGS sequence"/>
</dbReference>
<reference evidence="1 2" key="1">
    <citation type="journal article" date="2013" name="BMC Microbiol.">
        <title>Identification of the type II cytochrome c maturation pathway in anammox bacteria by comparative genomics.</title>
        <authorList>
            <person name="Ferousi C."/>
            <person name="Speth D.R."/>
            <person name="Reimann J."/>
            <person name="Op den Camp H.J."/>
            <person name="Allen J.W."/>
            <person name="Keltjens J.T."/>
            <person name="Jetten M.S."/>
        </authorList>
    </citation>
    <scope>NUCLEOTIDE SEQUENCE [LARGE SCALE GENOMIC DNA]</scope>
    <source>
        <strain evidence="1">RU1</strain>
    </source>
</reference>
<name>A0A0M2UVR5_9BACT</name>
<organism evidence="1 2">
    <name type="scientific">Candidatus Brocadia fulgida</name>
    <dbReference type="NCBI Taxonomy" id="380242"/>
    <lineage>
        <taxon>Bacteria</taxon>
        <taxon>Pseudomonadati</taxon>
        <taxon>Planctomycetota</taxon>
        <taxon>Candidatus Brocadiia</taxon>
        <taxon>Candidatus Brocadiales</taxon>
        <taxon>Candidatus Brocadiaceae</taxon>
        <taxon>Candidatus Brocadia</taxon>
    </lineage>
</organism>
<evidence type="ECO:0000313" key="2">
    <source>
        <dbReference type="Proteomes" id="UP000034954"/>
    </source>
</evidence>
<accession>A0A0M2UVR5</accession>
<dbReference type="Pfam" id="PF14076">
    <property type="entry name" value="DUF4258"/>
    <property type="match status" value="1"/>
</dbReference>
<evidence type="ECO:0000313" key="1">
    <source>
        <dbReference type="EMBL" id="KKO20143.1"/>
    </source>
</evidence>
<keyword evidence="2" id="KW-1185">Reference proteome</keyword>
<comment type="caution">
    <text evidence="1">The sequence shown here is derived from an EMBL/GenBank/DDBJ whole genome shotgun (WGS) entry which is preliminary data.</text>
</comment>